<dbReference type="PANTHER" id="PTHR30329:SF21">
    <property type="entry name" value="LIPOPROTEIN YIAD-RELATED"/>
    <property type="match status" value="1"/>
</dbReference>
<evidence type="ECO:0000313" key="11">
    <source>
        <dbReference type="Proteomes" id="UP000199053"/>
    </source>
</evidence>
<dbReference type="Proteomes" id="UP000199053">
    <property type="component" value="Unassembled WGS sequence"/>
</dbReference>
<feature type="domain" description="OmpA-like" evidence="9">
    <location>
        <begin position="115"/>
        <end position="241"/>
    </location>
</feature>
<name>A0A1G9C0L7_9BACT</name>
<organism evidence="10 11">
    <name type="scientific">Maridesulfovibrio ferrireducens</name>
    <dbReference type="NCBI Taxonomy" id="246191"/>
    <lineage>
        <taxon>Bacteria</taxon>
        <taxon>Pseudomonadati</taxon>
        <taxon>Thermodesulfobacteriota</taxon>
        <taxon>Desulfovibrionia</taxon>
        <taxon>Desulfovibrionales</taxon>
        <taxon>Desulfovibrionaceae</taxon>
        <taxon>Maridesulfovibrio</taxon>
    </lineage>
</organism>
<dbReference type="InterPro" id="IPR050330">
    <property type="entry name" value="Bact_OuterMem_StrucFunc"/>
</dbReference>
<dbReference type="CDD" id="cd07185">
    <property type="entry name" value="OmpA_C-like"/>
    <property type="match status" value="1"/>
</dbReference>
<dbReference type="InterPro" id="IPR025713">
    <property type="entry name" value="MotB-like_N_dom"/>
</dbReference>
<proteinExistence type="inferred from homology"/>
<dbReference type="STRING" id="246191.SAMN05660337_0491"/>
<feature type="transmembrane region" description="Helical" evidence="8">
    <location>
        <begin position="17"/>
        <end position="40"/>
    </location>
</feature>
<dbReference type="PROSITE" id="PS51123">
    <property type="entry name" value="OMPA_2"/>
    <property type="match status" value="1"/>
</dbReference>
<dbReference type="Pfam" id="PF00691">
    <property type="entry name" value="OmpA"/>
    <property type="match status" value="1"/>
</dbReference>
<evidence type="ECO:0000256" key="1">
    <source>
        <dbReference type="ARBA" id="ARBA00004162"/>
    </source>
</evidence>
<dbReference type="EMBL" id="FNGA01000001">
    <property type="protein sequence ID" value="SDK45261.1"/>
    <property type="molecule type" value="Genomic_DNA"/>
</dbReference>
<dbReference type="RefSeq" id="WP_092157887.1">
    <property type="nucleotide sequence ID" value="NZ_FNGA01000001.1"/>
</dbReference>
<evidence type="ECO:0000256" key="8">
    <source>
        <dbReference type="SAM" id="Phobius"/>
    </source>
</evidence>
<comment type="similarity">
    <text evidence="2">Belongs to the MotB family.</text>
</comment>
<dbReference type="OrthoDB" id="5512550at2"/>
<dbReference type="PANTHER" id="PTHR30329">
    <property type="entry name" value="STATOR ELEMENT OF FLAGELLAR MOTOR COMPLEX"/>
    <property type="match status" value="1"/>
</dbReference>
<dbReference type="SUPFAM" id="SSF103088">
    <property type="entry name" value="OmpA-like"/>
    <property type="match status" value="1"/>
</dbReference>
<keyword evidence="11" id="KW-1185">Reference proteome</keyword>
<gene>
    <name evidence="10" type="ORF">SAMN05660337_0491</name>
</gene>
<reference evidence="11" key="1">
    <citation type="submission" date="2016-10" db="EMBL/GenBank/DDBJ databases">
        <authorList>
            <person name="Varghese N."/>
            <person name="Submissions S."/>
        </authorList>
    </citation>
    <scope>NUCLEOTIDE SEQUENCE [LARGE SCALE GENOMIC DNA]</scope>
    <source>
        <strain evidence="11">DSM 16995</strain>
    </source>
</reference>
<dbReference type="InterPro" id="IPR006665">
    <property type="entry name" value="OmpA-like"/>
</dbReference>
<evidence type="ECO:0000256" key="4">
    <source>
        <dbReference type="ARBA" id="ARBA00022692"/>
    </source>
</evidence>
<dbReference type="Pfam" id="PF13677">
    <property type="entry name" value="MotB_plug"/>
    <property type="match status" value="1"/>
</dbReference>
<keyword evidence="5 8" id="KW-1133">Transmembrane helix</keyword>
<sequence>MSDDFILNRKNTKKEDLGWALTLADMMMLLLCFFVMLIAIADIDESKYENVSDSLATAMGVKVPPKGIVEVKTEEGAPVVRRTISNEQRNLFQMQLEMARLVGREADALKIKLRADSVAIVLKGDVFFGLGKADLTGRAKSVLARIAPALAKSPYDVVVEGHSDNIPMFSKQFPSNWELSSARASAVARYLLANGFNKNRIKVLGMADTSPMWPNIDVKGNPIPDNQKRNRRVVLLVFPPKVGSVK</sequence>
<evidence type="ECO:0000256" key="6">
    <source>
        <dbReference type="ARBA" id="ARBA00023136"/>
    </source>
</evidence>
<evidence type="ECO:0000259" key="9">
    <source>
        <dbReference type="PROSITE" id="PS51123"/>
    </source>
</evidence>
<dbReference type="AlphaFoldDB" id="A0A1G9C0L7"/>
<accession>A0A1G9C0L7</accession>
<keyword evidence="6 7" id="KW-0472">Membrane</keyword>
<evidence type="ECO:0000313" key="10">
    <source>
        <dbReference type="EMBL" id="SDK45261.1"/>
    </source>
</evidence>
<dbReference type="InterPro" id="IPR036737">
    <property type="entry name" value="OmpA-like_sf"/>
</dbReference>
<keyword evidence="4 8" id="KW-0812">Transmembrane</keyword>
<dbReference type="Gene3D" id="3.30.1330.60">
    <property type="entry name" value="OmpA-like domain"/>
    <property type="match status" value="1"/>
</dbReference>
<comment type="subcellular location">
    <subcellularLocation>
        <location evidence="1">Cell membrane</location>
        <topology evidence="1">Single-pass membrane protein</topology>
    </subcellularLocation>
</comment>
<keyword evidence="3" id="KW-1003">Cell membrane</keyword>
<evidence type="ECO:0000256" key="7">
    <source>
        <dbReference type="PROSITE-ProRule" id="PRU00473"/>
    </source>
</evidence>
<dbReference type="GO" id="GO:0005886">
    <property type="term" value="C:plasma membrane"/>
    <property type="evidence" value="ECO:0007669"/>
    <property type="project" value="UniProtKB-SubCell"/>
</dbReference>
<protein>
    <submittedName>
        <fullName evidence="10">Chemotaxis protein MotB</fullName>
    </submittedName>
</protein>
<evidence type="ECO:0000256" key="3">
    <source>
        <dbReference type="ARBA" id="ARBA00022475"/>
    </source>
</evidence>
<evidence type="ECO:0000256" key="5">
    <source>
        <dbReference type="ARBA" id="ARBA00022989"/>
    </source>
</evidence>
<evidence type="ECO:0000256" key="2">
    <source>
        <dbReference type="ARBA" id="ARBA00008914"/>
    </source>
</evidence>